<protein>
    <submittedName>
        <fullName evidence="4">Lytic murein transglycosylase</fullName>
    </submittedName>
</protein>
<feature type="domain" description="Peptidoglycan binding-like" evidence="2">
    <location>
        <begin position="342"/>
        <end position="397"/>
    </location>
</feature>
<feature type="signal peptide" evidence="1">
    <location>
        <begin position="1"/>
        <end position="21"/>
    </location>
</feature>
<dbReference type="Proteomes" id="UP000199169">
    <property type="component" value="Unassembled WGS sequence"/>
</dbReference>
<dbReference type="Gene3D" id="1.10.101.10">
    <property type="entry name" value="PGBD-like superfamily/PGBD"/>
    <property type="match status" value="1"/>
</dbReference>
<dbReference type="Pfam" id="PF01471">
    <property type="entry name" value="PG_binding_1"/>
    <property type="match status" value="1"/>
</dbReference>
<dbReference type="EMBL" id="FLQX01000122">
    <property type="protein sequence ID" value="SBT07563.1"/>
    <property type="molecule type" value="Genomic_DNA"/>
</dbReference>
<evidence type="ECO:0000259" key="2">
    <source>
        <dbReference type="Pfam" id="PF01471"/>
    </source>
</evidence>
<keyword evidence="1" id="KW-0732">Signal</keyword>
<dbReference type="InterPro" id="IPR043426">
    <property type="entry name" value="MltB-like"/>
</dbReference>
<dbReference type="InterPro" id="IPR023346">
    <property type="entry name" value="Lysozyme-like_dom_sf"/>
</dbReference>
<feature type="domain" description="Transglycosylase SLT" evidence="3">
    <location>
        <begin position="30"/>
        <end position="321"/>
    </location>
</feature>
<dbReference type="RefSeq" id="WP_186407771.1">
    <property type="nucleotide sequence ID" value="NZ_FLQX01000122.1"/>
</dbReference>
<name>A0A1A8XUE5_9PROT</name>
<dbReference type="InterPro" id="IPR031304">
    <property type="entry name" value="SLT_2"/>
</dbReference>
<dbReference type="NCBIfam" id="TIGR02283">
    <property type="entry name" value="MltB_2"/>
    <property type="match status" value="1"/>
</dbReference>
<dbReference type="SUPFAM" id="SSF47090">
    <property type="entry name" value="PGBD-like"/>
    <property type="match status" value="1"/>
</dbReference>
<proteinExistence type="predicted"/>
<dbReference type="CDD" id="cd13399">
    <property type="entry name" value="Slt35-like"/>
    <property type="match status" value="1"/>
</dbReference>
<dbReference type="InterPro" id="IPR036366">
    <property type="entry name" value="PGBDSf"/>
</dbReference>
<reference evidence="5" key="1">
    <citation type="submission" date="2016-06" db="EMBL/GenBank/DDBJ databases">
        <authorList>
            <person name="McIlroy S.J."/>
            <person name="Karst S.M."/>
            <person name="Albertsen M."/>
        </authorList>
    </citation>
    <scope>NUCLEOTIDE SEQUENCE [LARGE SCALE GENOMIC DNA]</scope>
</reference>
<dbReference type="AlphaFoldDB" id="A0A1A8XUE5"/>
<dbReference type="GO" id="GO:0008933">
    <property type="term" value="F:peptidoglycan lytic transglycosylase activity"/>
    <property type="evidence" value="ECO:0007669"/>
    <property type="project" value="TreeGrafter"/>
</dbReference>
<organism evidence="4 5">
    <name type="scientific">Candidatus Accumulibacter aalborgensis</name>
    <dbReference type="NCBI Taxonomy" id="1860102"/>
    <lineage>
        <taxon>Bacteria</taxon>
        <taxon>Pseudomonadati</taxon>
        <taxon>Pseudomonadota</taxon>
        <taxon>Betaproteobacteria</taxon>
        <taxon>Candidatus Accumulibacter</taxon>
    </lineage>
</organism>
<evidence type="ECO:0000313" key="5">
    <source>
        <dbReference type="Proteomes" id="UP000199169"/>
    </source>
</evidence>
<evidence type="ECO:0000313" key="4">
    <source>
        <dbReference type="EMBL" id="SBT07563.1"/>
    </source>
</evidence>
<evidence type="ECO:0000259" key="3">
    <source>
        <dbReference type="Pfam" id="PF13406"/>
    </source>
</evidence>
<sequence>MKTFCRTLSLSLALVTGAAAAQQVLPDERFASCMATLRADAPAKGVSTVSFNRLTSGLLPDMTVLEFLDYQPEFRTPIWDYLASLVDEERVADGLAMREKWATTLTAAAERYQVDADTVVAVWGVESNFGRNFGKRPLLTSLGTLSCFGRRQAYFRGEFLSALKILDAGDIAPERLVGSWAGAFGHTQFMPSTFLRLAVDGDGDGRRDLMDSVPDALASTANFLHKAGWRQGEPWGYEVVLPAGFDTSVSGRGDKRPLSQWTVRGVRRADGQPIAASDARAGLLLPAGPRGPAFLVFRNFDVIYGYNAAESYALAIAHLADRLKGGKPFVTPWPTDDAGLSRSERRELQTLLAARGYAIGEIDGMIGANSRQAIQSEQKRLGMAVDGRPGQKLLTTLRAAPTSR</sequence>
<dbReference type="Pfam" id="PF13406">
    <property type="entry name" value="SLT_2"/>
    <property type="match status" value="1"/>
</dbReference>
<dbReference type="Gene3D" id="1.10.530.10">
    <property type="match status" value="1"/>
</dbReference>
<dbReference type="Gene3D" id="1.10.8.350">
    <property type="entry name" value="Bacterial muramidase"/>
    <property type="match status" value="1"/>
</dbReference>
<dbReference type="STRING" id="1860102.ACCAA_450012"/>
<accession>A0A1A8XUE5</accession>
<dbReference type="PANTHER" id="PTHR30163">
    <property type="entry name" value="MEMBRANE-BOUND LYTIC MUREIN TRANSGLYCOSYLASE B"/>
    <property type="match status" value="1"/>
</dbReference>
<dbReference type="PANTHER" id="PTHR30163:SF10">
    <property type="entry name" value="TRANSGLYCOLASE-RELATED"/>
    <property type="match status" value="1"/>
</dbReference>
<keyword evidence="5" id="KW-1185">Reference proteome</keyword>
<evidence type="ECO:0000256" key="1">
    <source>
        <dbReference type="SAM" id="SignalP"/>
    </source>
</evidence>
<feature type="chain" id="PRO_5008381808" evidence="1">
    <location>
        <begin position="22"/>
        <end position="404"/>
    </location>
</feature>
<gene>
    <name evidence="4" type="ORF">ACCAA_450012</name>
</gene>
<dbReference type="SUPFAM" id="SSF53955">
    <property type="entry name" value="Lysozyme-like"/>
    <property type="match status" value="1"/>
</dbReference>
<dbReference type="GO" id="GO:0009253">
    <property type="term" value="P:peptidoglycan catabolic process"/>
    <property type="evidence" value="ECO:0007669"/>
    <property type="project" value="TreeGrafter"/>
</dbReference>
<dbReference type="InterPro" id="IPR011970">
    <property type="entry name" value="MltB_2"/>
</dbReference>
<dbReference type="InterPro" id="IPR002477">
    <property type="entry name" value="Peptidoglycan-bd-like"/>
</dbReference>
<dbReference type="InterPro" id="IPR036365">
    <property type="entry name" value="PGBD-like_sf"/>
</dbReference>